<dbReference type="AlphaFoldDB" id="A0A6J6IEE8"/>
<sequence length="134" mass="15371">MSLTAHVFRATDARVHQDGYLELWVGIPWFRSLKLSSIIRLQAKVSDQQLAPDLVHINLDGSWHPISDLKEMSKDEWFVQDLKQIRIPLSEDHMADQNFELELDFGLMMPNLFMAPQKPVVIDSTVSATVELAR</sequence>
<accession>A0A6J6IEE8</accession>
<name>A0A6J6IEE8_9ZZZZ</name>
<gene>
    <name evidence="1" type="ORF">UFOPK1909_00700</name>
</gene>
<dbReference type="EMBL" id="CAEZVD010000069">
    <property type="protein sequence ID" value="CAB4623113.1"/>
    <property type="molecule type" value="Genomic_DNA"/>
</dbReference>
<organism evidence="1">
    <name type="scientific">freshwater metagenome</name>
    <dbReference type="NCBI Taxonomy" id="449393"/>
    <lineage>
        <taxon>unclassified sequences</taxon>
        <taxon>metagenomes</taxon>
        <taxon>ecological metagenomes</taxon>
    </lineage>
</organism>
<evidence type="ECO:0000313" key="1">
    <source>
        <dbReference type="EMBL" id="CAB4623113.1"/>
    </source>
</evidence>
<proteinExistence type="predicted"/>
<reference evidence="1" key="1">
    <citation type="submission" date="2020-05" db="EMBL/GenBank/DDBJ databases">
        <authorList>
            <person name="Chiriac C."/>
            <person name="Salcher M."/>
            <person name="Ghai R."/>
            <person name="Kavagutti S V."/>
        </authorList>
    </citation>
    <scope>NUCLEOTIDE SEQUENCE</scope>
</reference>
<protein>
    <submittedName>
        <fullName evidence="1">Unannotated protein</fullName>
    </submittedName>
</protein>